<dbReference type="OrthoDB" id="5146159at2"/>
<dbReference type="GO" id="GO:0034335">
    <property type="term" value="F:DNA negative supercoiling activity"/>
    <property type="evidence" value="ECO:0007669"/>
    <property type="project" value="UniProtKB-ARBA"/>
</dbReference>
<dbReference type="RefSeq" id="WP_133765086.1">
    <property type="nucleotide sequence ID" value="NZ_BAAARP010000001.1"/>
</dbReference>
<accession>A0A4R7FRA2</accession>
<dbReference type="EMBL" id="SOAM01000001">
    <property type="protein sequence ID" value="TDS80355.1"/>
    <property type="molecule type" value="Genomic_DNA"/>
</dbReference>
<gene>
    <name evidence="2" type="ORF">CLV52_0913</name>
</gene>
<dbReference type="AlphaFoldDB" id="A0A4R7FRA2"/>
<dbReference type="Proteomes" id="UP000295344">
    <property type="component" value="Unassembled WGS sequence"/>
</dbReference>
<reference evidence="2 3" key="1">
    <citation type="submission" date="2019-03" db="EMBL/GenBank/DDBJ databases">
        <title>Genomic Encyclopedia of Archaeal and Bacterial Type Strains, Phase II (KMG-II): from individual species to whole genera.</title>
        <authorList>
            <person name="Goeker M."/>
        </authorList>
    </citation>
    <scope>NUCLEOTIDE SEQUENCE [LARGE SCALE GENOMIC DNA]</scope>
    <source>
        <strain evidence="2 3">DSM 24782</strain>
    </source>
</reference>
<protein>
    <submittedName>
        <fullName evidence="2">DNA gyrase/topoisomerase IV subunit A-like protein</fullName>
    </submittedName>
</protein>
<dbReference type="InterPro" id="IPR013760">
    <property type="entry name" value="Topo_IIA-like_dom_sf"/>
</dbReference>
<keyword evidence="3" id="KW-1185">Reference proteome</keyword>
<comment type="catalytic activity">
    <reaction evidence="1">
        <text>ATP-dependent breakage, passage and rejoining of double-stranded DNA.</text>
        <dbReference type="EC" id="5.6.2.2"/>
    </reaction>
</comment>
<evidence type="ECO:0000313" key="3">
    <source>
        <dbReference type="Proteomes" id="UP000295344"/>
    </source>
</evidence>
<proteinExistence type="predicted"/>
<organism evidence="2 3">
    <name type="scientific">Amnibacterium kyonggiense</name>
    <dbReference type="NCBI Taxonomy" id="595671"/>
    <lineage>
        <taxon>Bacteria</taxon>
        <taxon>Bacillati</taxon>
        <taxon>Actinomycetota</taxon>
        <taxon>Actinomycetes</taxon>
        <taxon>Micrococcales</taxon>
        <taxon>Microbacteriaceae</taxon>
        <taxon>Amnibacterium</taxon>
    </lineage>
</organism>
<keyword evidence="2" id="KW-0413">Isomerase</keyword>
<sequence>MSERTGLGPLETAVIESVGALSGPASAYVRCADVLDALELAGFGANYLYTVLQDLTVSWRLHLPLLDGQGNFGSPGNDAAADPSYTEVRLSPVGRLALASEQGKIGPLPLSLIEGTLYRGGRVPPFDPKPVTDTLTRLLHEHAIPFLDADLDLLIGTPTLPTGGTVEGDLPSLLRGEPAEMRMSCRIAAVERQGLHVLEITGYPLGVDIDLITQCIAQRGSFENQHRGGGHHYIADVQDHSSERSGIQIQVLLRNGVDPTEAEGWLRTVWPVSVDQTWQLPAPMPHRLRETVQHVAGSPGGLRQLRALL</sequence>
<dbReference type="SUPFAM" id="SSF56719">
    <property type="entry name" value="Type II DNA topoisomerase"/>
    <property type="match status" value="1"/>
</dbReference>
<dbReference type="InterPro" id="IPR013758">
    <property type="entry name" value="Topo_IIA_A/C_ab"/>
</dbReference>
<evidence type="ECO:0000256" key="1">
    <source>
        <dbReference type="ARBA" id="ARBA00000185"/>
    </source>
</evidence>
<evidence type="ECO:0000313" key="2">
    <source>
        <dbReference type="EMBL" id="TDS80355.1"/>
    </source>
</evidence>
<dbReference type="GO" id="GO:0005524">
    <property type="term" value="F:ATP binding"/>
    <property type="evidence" value="ECO:0007669"/>
    <property type="project" value="InterPro"/>
</dbReference>
<dbReference type="Gene3D" id="3.90.199.10">
    <property type="entry name" value="Topoisomerase II, domain 5"/>
    <property type="match status" value="1"/>
</dbReference>
<name>A0A4R7FRA2_9MICO</name>
<comment type="caution">
    <text evidence="2">The sequence shown here is derived from an EMBL/GenBank/DDBJ whole genome shotgun (WGS) entry which is preliminary data.</text>
</comment>
<dbReference type="GO" id="GO:0006265">
    <property type="term" value="P:DNA topological change"/>
    <property type="evidence" value="ECO:0007669"/>
    <property type="project" value="InterPro"/>
</dbReference>
<dbReference type="GO" id="GO:0003677">
    <property type="term" value="F:DNA binding"/>
    <property type="evidence" value="ECO:0007669"/>
    <property type="project" value="InterPro"/>
</dbReference>